<dbReference type="InterPro" id="IPR036515">
    <property type="entry name" value="Transposase_17_sf"/>
</dbReference>
<dbReference type="InterPro" id="IPR002686">
    <property type="entry name" value="Transposase_17"/>
</dbReference>
<dbReference type="SMART" id="SM01321">
    <property type="entry name" value="Y1_Tnp"/>
    <property type="match status" value="1"/>
</dbReference>
<dbReference type="OrthoDB" id="9788881at2"/>
<dbReference type="Pfam" id="PF01797">
    <property type="entry name" value="Y1_Tnp"/>
    <property type="match status" value="1"/>
</dbReference>
<feature type="domain" description="Transposase IS200-like" evidence="1">
    <location>
        <begin position="9"/>
        <end position="123"/>
    </location>
</feature>
<dbReference type="GO" id="GO:0003677">
    <property type="term" value="F:DNA binding"/>
    <property type="evidence" value="ECO:0007669"/>
    <property type="project" value="InterPro"/>
</dbReference>
<evidence type="ECO:0000313" key="2">
    <source>
        <dbReference type="EMBL" id="MYL34380.1"/>
    </source>
</evidence>
<comment type="caution">
    <text evidence="2">The sequence shown here is derived from an EMBL/GenBank/DDBJ whole genome shotgun (WGS) entry which is preliminary data.</text>
</comment>
<dbReference type="GO" id="GO:0006313">
    <property type="term" value="P:DNA transposition"/>
    <property type="evidence" value="ECO:0007669"/>
    <property type="project" value="InterPro"/>
</dbReference>
<name>A0A6I5A1C6_9BACI</name>
<dbReference type="Gene3D" id="3.30.70.1290">
    <property type="entry name" value="Transposase IS200-like"/>
    <property type="match status" value="1"/>
</dbReference>
<dbReference type="PANTHER" id="PTHR34322">
    <property type="entry name" value="TRANSPOSASE, Y1_TNP DOMAIN-CONTAINING"/>
    <property type="match status" value="1"/>
</dbReference>
<reference evidence="2 3" key="1">
    <citation type="submission" date="2019-11" db="EMBL/GenBank/DDBJ databases">
        <title>Genome sequences of 17 halophilic strains isolated from different environments.</title>
        <authorList>
            <person name="Furrow R.E."/>
        </authorList>
    </citation>
    <scope>NUCLEOTIDE SEQUENCE [LARGE SCALE GENOMIC DNA]</scope>
    <source>
        <strain evidence="2 3">22514_16_FS</strain>
    </source>
</reference>
<dbReference type="PANTHER" id="PTHR34322:SF2">
    <property type="entry name" value="TRANSPOSASE IS200-LIKE DOMAIN-CONTAINING PROTEIN"/>
    <property type="match status" value="1"/>
</dbReference>
<dbReference type="AlphaFoldDB" id="A0A6I5A1C6"/>
<dbReference type="GO" id="GO:0004803">
    <property type="term" value="F:transposase activity"/>
    <property type="evidence" value="ECO:0007669"/>
    <property type="project" value="InterPro"/>
</dbReference>
<dbReference type="SUPFAM" id="SSF143422">
    <property type="entry name" value="Transposase IS200-like"/>
    <property type="match status" value="1"/>
</dbReference>
<dbReference type="Proteomes" id="UP000468638">
    <property type="component" value="Unassembled WGS sequence"/>
</dbReference>
<gene>
    <name evidence="2" type="ORF">GLW05_12305</name>
</gene>
<evidence type="ECO:0000313" key="3">
    <source>
        <dbReference type="Proteomes" id="UP000468638"/>
    </source>
</evidence>
<protein>
    <submittedName>
        <fullName evidence="2">Transposase</fullName>
    </submittedName>
</protein>
<dbReference type="RefSeq" id="WP_160909791.1">
    <property type="nucleotide sequence ID" value="NZ_WMEQ01000008.1"/>
</dbReference>
<organism evidence="2 3">
    <name type="scientific">Pontibacillus yanchengensis</name>
    <dbReference type="NCBI Taxonomy" id="462910"/>
    <lineage>
        <taxon>Bacteria</taxon>
        <taxon>Bacillati</taxon>
        <taxon>Bacillota</taxon>
        <taxon>Bacilli</taxon>
        <taxon>Bacillales</taxon>
        <taxon>Bacillaceae</taxon>
        <taxon>Pontibacillus</taxon>
    </lineage>
</organism>
<accession>A0A6I5A1C6</accession>
<evidence type="ECO:0000259" key="1">
    <source>
        <dbReference type="SMART" id="SM01321"/>
    </source>
</evidence>
<proteinExistence type="predicted"/>
<dbReference type="EMBL" id="WMEQ01000008">
    <property type="protein sequence ID" value="MYL34380.1"/>
    <property type="molecule type" value="Genomic_DNA"/>
</dbReference>
<sequence length="253" mass="30242">MPRKPRKRSRNGVYHVMLRGNNKQTIFEDDVDKKKFLEIVKKYKRVCGFELYAYCLMDNHVHLLLMEKEETVSKVMKRISSSFVYWYNMKYERIGHLFQERFRSENVEDIRYFKTVLRYIHQNPLNAGLVTNIWDSEWTSLHEYLHRWYMVDVDRGLELFSHDRETAIRAYIDYMKETNEDECLEYVDRGRVPDEKVKKYLRSIGIANATTVQQMPKNERDALLALLKERKGLSVSQISRIVGVSRSVVGRAR</sequence>